<protein>
    <submittedName>
        <fullName evidence="2">Uncharacterized protein</fullName>
    </submittedName>
</protein>
<sequence length="136" mass="14668">MTGTPQPPGVPVTIHASNGVQIRWSSCPIMVDFDNDLRFQLRSDAVNEVTVPPGRYRAKLYSLYFGIKVGKAEIDVDTSSWAPVTFSYAAPYTIYSRGAAGYGELKRPGGRGILVIIGIAVAVPLLVVAITLLTTR</sequence>
<keyword evidence="1" id="KW-0812">Transmembrane</keyword>
<keyword evidence="3" id="KW-1185">Reference proteome</keyword>
<keyword evidence="1" id="KW-0472">Membrane</keyword>
<evidence type="ECO:0000313" key="3">
    <source>
        <dbReference type="Proteomes" id="UP001595699"/>
    </source>
</evidence>
<dbReference type="Proteomes" id="UP001595699">
    <property type="component" value="Unassembled WGS sequence"/>
</dbReference>
<dbReference type="EMBL" id="JBHRZH010000036">
    <property type="protein sequence ID" value="MFC3765033.1"/>
    <property type="molecule type" value="Genomic_DNA"/>
</dbReference>
<feature type="transmembrane region" description="Helical" evidence="1">
    <location>
        <begin position="113"/>
        <end position="133"/>
    </location>
</feature>
<accession>A0ABV7YJC5</accession>
<comment type="caution">
    <text evidence="2">The sequence shown here is derived from an EMBL/GenBank/DDBJ whole genome shotgun (WGS) entry which is preliminary data.</text>
</comment>
<organism evidence="2 3">
    <name type="scientific">Tenggerimyces flavus</name>
    <dbReference type="NCBI Taxonomy" id="1708749"/>
    <lineage>
        <taxon>Bacteria</taxon>
        <taxon>Bacillati</taxon>
        <taxon>Actinomycetota</taxon>
        <taxon>Actinomycetes</taxon>
        <taxon>Propionibacteriales</taxon>
        <taxon>Nocardioidaceae</taxon>
        <taxon>Tenggerimyces</taxon>
    </lineage>
</organism>
<name>A0ABV7YJC5_9ACTN</name>
<keyword evidence="1" id="KW-1133">Transmembrane helix</keyword>
<dbReference type="RefSeq" id="WP_205119248.1">
    <property type="nucleotide sequence ID" value="NZ_JAFBCM010000001.1"/>
</dbReference>
<gene>
    <name evidence="2" type="ORF">ACFOUW_29640</name>
</gene>
<evidence type="ECO:0000256" key="1">
    <source>
        <dbReference type="SAM" id="Phobius"/>
    </source>
</evidence>
<evidence type="ECO:0000313" key="2">
    <source>
        <dbReference type="EMBL" id="MFC3765033.1"/>
    </source>
</evidence>
<proteinExistence type="predicted"/>
<reference evidence="3" key="1">
    <citation type="journal article" date="2019" name="Int. J. Syst. Evol. Microbiol.">
        <title>The Global Catalogue of Microorganisms (GCM) 10K type strain sequencing project: providing services to taxonomists for standard genome sequencing and annotation.</title>
        <authorList>
            <consortium name="The Broad Institute Genomics Platform"/>
            <consortium name="The Broad Institute Genome Sequencing Center for Infectious Disease"/>
            <person name="Wu L."/>
            <person name="Ma J."/>
        </authorList>
    </citation>
    <scope>NUCLEOTIDE SEQUENCE [LARGE SCALE GENOMIC DNA]</scope>
    <source>
        <strain evidence="3">CGMCC 4.7241</strain>
    </source>
</reference>